<proteinExistence type="predicted"/>
<dbReference type="Proteomes" id="UP000291259">
    <property type="component" value="Chromosome"/>
</dbReference>
<organism evidence="3 4">
    <name type="scientific">Agromyces protaetiae</name>
    <dbReference type="NCBI Taxonomy" id="2509455"/>
    <lineage>
        <taxon>Bacteria</taxon>
        <taxon>Bacillati</taxon>
        <taxon>Actinomycetota</taxon>
        <taxon>Actinomycetes</taxon>
        <taxon>Micrococcales</taxon>
        <taxon>Microbacteriaceae</taxon>
        <taxon>Agromyces</taxon>
    </lineage>
</organism>
<dbReference type="Pfam" id="PF03724">
    <property type="entry name" value="META"/>
    <property type="match status" value="1"/>
</dbReference>
<evidence type="ECO:0000313" key="3">
    <source>
        <dbReference type="EMBL" id="QAY74834.1"/>
    </source>
</evidence>
<dbReference type="KEGG" id="agf:ET445_02785"/>
<keyword evidence="4" id="KW-1185">Reference proteome</keyword>
<sequence length="143" mass="14426">MTVFADDEAQIATLERTSASPEAAVPPTLTPSPAPDSTSGDDSAAVTGTGPVGTWGTDDPQQPHLVLGADGTLAGSDGCNALVGTWEQDDDGSIEFKGVASTLMACPGGDQTLGRLDSATVQGDTMTVIDDHDVILATLPRTA</sequence>
<dbReference type="InterPro" id="IPR038670">
    <property type="entry name" value="HslJ-like_sf"/>
</dbReference>
<feature type="domain" description="DUF306" evidence="2">
    <location>
        <begin position="58"/>
        <end position="113"/>
    </location>
</feature>
<evidence type="ECO:0000313" key="4">
    <source>
        <dbReference type="Proteomes" id="UP000291259"/>
    </source>
</evidence>
<accession>A0A4P6FFT6</accession>
<dbReference type="Gene3D" id="2.40.128.270">
    <property type="match status" value="1"/>
</dbReference>
<dbReference type="InterPro" id="IPR005184">
    <property type="entry name" value="DUF306_Meta_HslJ"/>
</dbReference>
<dbReference type="AlphaFoldDB" id="A0A4P6FFT6"/>
<protein>
    <submittedName>
        <fullName evidence="3">META domain-containing protein</fullName>
    </submittedName>
</protein>
<dbReference type="EMBL" id="CP035491">
    <property type="protein sequence ID" value="QAY74834.1"/>
    <property type="molecule type" value="Genomic_DNA"/>
</dbReference>
<reference evidence="3 4" key="1">
    <citation type="submission" date="2019-01" db="EMBL/GenBank/DDBJ databases">
        <title>Genome sequencing of strain FW100M-8.</title>
        <authorList>
            <person name="Heo J."/>
            <person name="Kim S.-J."/>
            <person name="Kim J.-S."/>
            <person name="Hong S.-B."/>
            <person name="Kwon S.-W."/>
        </authorList>
    </citation>
    <scope>NUCLEOTIDE SEQUENCE [LARGE SCALE GENOMIC DNA]</scope>
    <source>
        <strain evidence="3 4">FW100M-8</strain>
    </source>
</reference>
<feature type="region of interest" description="Disordered" evidence="1">
    <location>
        <begin position="1"/>
        <end position="62"/>
    </location>
</feature>
<evidence type="ECO:0000259" key="2">
    <source>
        <dbReference type="Pfam" id="PF03724"/>
    </source>
</evidence>
<gene>
    <name evidence="3" type="ORF">ET445_02785</name>
</gene>
<name>A0A4P6FFT6_9MICO</name>
<feature type="compositionally biased region" description="Low complexity" evidence="1">
    <location>
        <begin position="46"/>
        <end position="60"/>
    </location>
</feature>
<dbReference type="OrthoDB" id="4990393at2"/>
<evidence type="ECO:0000256" key="1">
    <source>
        <dbReference type="SAM" id="MobiDB-lite"/>
    </source>
</evidence>